<dbReference type="PANTHER" id="PTHR23280:SF21">
    <property type="entry name" value="PROTEIN 4.1 HOMOLOG"/>
    <property type="match status" value="1"/>
</dbReference>
<dbReference type="GO" id="GO:0005886">
    <property type="term" value="C:plasma membrane"/>
    <property type="evidence" value="ECO:0007669"/>
    <property type="project" value="TreeGrafter"/>
</dbReference>
<dbReference type="InterPro" id="IPR029071">
    <property type="entry name" value="Ubiquitin-like_domsf"/>
</dbReference>
<dbReference type="InterPro" id="IPR000299">
    <property type="entry name" value="FERM_domain"/>
</dbReference>
<dbReference type="OMA" id="LICPENG"/>
<dbReference type="PRINTS" id="PR00935">
    <property type="entry name" value="BAND41"/>
</dbReference>
<dbReference type="SMART" id="SM00295">
    <property type="entry name" value="B41"/>
    <property type="match status" value="1"/>
</dbReference>
<feature type="non-terminal residue" evidence="3">
    <location>
        <position position="1"/>
    </location>
</feature>
<feature type="compositionally biased region" description="Basic and acidic residues" evidence="1">
    <location>
        <begin position="414"/>
        <end position="424"/>
    </location>
</feature>
<dbReference type="PANTHER" id="PTHR23280">
    <property type="entry name" value="4.1 G PROTEIN"/>
    <property type="match status" value="1"/>
</dbReference>
<keyword evidence="4" id="KW-1185">Reference proteome</keyword>
<dbReference type="AlphaFoldDB" id="A0A0V1CXP5"/>
<feature type="compositionally biased region" description="Polar residues" evidence="1">
    <location>
        <begin position="401"/>
        <end position="413"/>
    </location>
</feature>
<dbReference type="Pfam" id="PF08736">
    <property type="entry name" value="FA"/>
    <property type="match status" value="1"/>
</dbReference>
<dbReference type="SUPFAM" id="SSF50729">
    <property type="entry name" value="PH domain-like"/>
    <property type="match status" value="1"/>
</dbReference>
<reference evidence="3 4" key="1">
    <citation type="submission" date="2015-01" db="EMBL/GenBank/DDBJ databases">
        <title>Evolution of Trichinella species and genotypes.</title>
        <authorList>
            <person name="Korhonen P.K."/>
            <person name="Edoardo P."/>
            <person name="Giuseppe L.R."/>
            <person name="Gasser R.B."/>
        </authorList>
    </citation>
    <scope>NUCLEOTIDE SEQUENCE [LARGE SCALE GENOMIC DNA]</scope>
    <source>
        <strain evidence="3">ISS120</strain>
    </source>
</reference>
<dbReference type="PROSITE" id="PS50057">
    <property type="entry name" value="FERM_3"/>
    <property type="match status" value="1"/>
</dbReference>
<dbReference type="GO" id="GO:0005856">
    <property type="term" value="C:cytoskeleton"/>
    <property type="evidence" value="ECO:0007669"/>
    <property type="project" value="TreeGrafter"/>
</dbReference>
<dbReference type="GO" id="GO:0031032">
    <property type="term" value="P:actomyosin structure organization"/>
    <property type="evidence" value="ECO:0007669"/>
    <property type="project" value="TreeGrafter"/>
</dbReference>
<dbReference type="SUPFAM" id="SSF54236">
    <property type="entry name" value="Ubiquitin-like"/>
    <property type="match status" value="1"/>
</dbReference>
<evidence type="ECO:0000313" key="4">
    <source>
        <dbReference type="Proteomes" id="UP000054653"/>
    </source>
</evidence>
<dbReference type="OrthoDB" id="6589456at2759"/>
<comment type="caution">
    <text evidence="3">The sequence shown here is derived from an EMBL/GenBank/DDBJ whole genome shotgun (WGS) entry which is preliminary data.</text>
</comment>
<feature type="compositionally biased region" description="Polar residues" evidence="1">
    <location>
        <begin position="425"/>
        <end position="441"/>
    </location>
</feature>
<gene>
    <name evidence="3" type="primary">Epb41l1</name>
    <name evidence="3" type="ORF">T03_13621</name>
</gene>
<dbReference type="CDD" id="cd14473">
    <property type="entry name" value="FERM_B-lobe"/>
    <property type="match status" value="1"/>
</dbReference>
<dbReference type="InterPro" id="IPR018980">
    <property type="entry name" value="FERM_PH-like_C"/>
</dbReference>
<dbReference type="InterPro" id="IPR019748">
    <property type="entry name" value="FERM_central"/>
</dbReference>
<evidence type="ECO:0000256" key="1">
    <source>
        <dbReference type="SAM" id="MobiDB-lite"/>
    </source>
</evidence>
<organism evidence="3 4">
    <name type="scientific">Trichinella britovi</name>
    <name type="common">Parasitic roundworm</name>
    <dbReference type="NCBI Taxonomy" id="45882"/>
    <lineage>
        <taxon>Eukaryota</taxon>
        <taxon>Metazoa</taxon>
        <taxon>Ecdysozoa</taxon>
        <taxon>Nematoda</taxon>
        <taxon>Enoplea</taxon>
        <taxon>Dorylaimia</taxon>
        <taxon>Trichinellida</taxon>
        <taxon>Trichinellidae</taxon>
        <taxon>Trichinella</taxon>
    </lineage>
</organism>
<feature type="region of interest" description="Disordered" evidence="1">
    <location>
        <begin position="398"/>
        <end position="469"/>
    </location>
</feature>
<evidence type="ECO:0000259" key="2">
    <source>
        <dbReference type="PROSITE" id="PS50057"/>
    </source>
</evidence>
<dbReference type="Proteomes" id="UP000054653">
    <property type="component" value="Unassembled WGS sequence"/>
</dbReference>
<dbReference type="STRING" id="45882.A0A0V1CXP5"/>
<dbReference type="SUPFAM" id="SSF47031">
    <property type="entry name" value="Second domain of FERM"/>
    <property type="match status" value="1"/>
</dbReference>
<dbReference type="SMART" id="SM01196">
    <property type="entry name" value="FERM_C"/>
    <property type="match status" value="1"/>
</dbReference>
<feature type="domain" description="FERM" evidence="2">
    <location>
        <begin position="53"/>
        <end position="333"/>
    </location>
</feature>
<dbReference type="SMART" id="SM01195">
    <property type="entry name" value="FA"/>
    <property type="match status" value="1"/>
</dbReference>
<name>A0A0V1CXP5_TRIBR</name>
<sequence length="697" mass="78341">LSARDAWCAVSVGQMVNNLHAADSHPRADGDHVGNDVCYSKEISQAQQKKKMRTFVVRHLDDSTLRIELSKDCKGQELFDAVVKKLDLLEKDYFDLFYIAKDTTKHWLARDEKVRKQAKDQILQFGVKFYPPEPSALQEDLTRYCLCLQVHRDVVDGRLPCSFYTYATLGSYFLQAQLGDYDSQTQANMNYMDELQFPSDVPELLSMIVDFHKTRKGQTPAEAEAHYLENAKKLAFYGVGLYKAVSDSTNEPVLIGISSTGIAVYDEFLRLQRFVWQKIIKVSYLRNHFHVQVRSSDNDNRKITWKFSANSAREAKAIWKACVEYHIFFRLMAPDVPAKHKGFSLGSGRFHYKGRTQYQTRLACSMLNRPPPKFQRSFRGVQAPQSVLHENFIPSPPISFVDQSTASHATNDQDVSKTGRDLQQHRQAAGQNGVRSQSSRSVGEGKSFSASSTDDSENHNVPQTFTISGAPVGSLHYEATNLFETSNILENSNTSDTTVENGTCTGNKTLLNQDRCGGGTFSAKHQSFMVPVKEKGGTVPSVVESRGALSTNATIALDKEDPENDLALLEAITRVTGLNQSMLTETVNIRSDKDLRTETEFCLICPENGLRYLIKAISPIVCCIQLTAKVVLNFAMTIILIQIPPHEYFHSCFAFNLILKYADRTSIRQFLHQRDLTSYISMYISILVTAGDGMQIK</sequence>
<dbReference type="Pfam" id="PF09379">
    <property type="entry name" value="FERM_N"/>
    <property type="match status" value="1"/>
</dbReference>
<accession>A0A0V1CXP5</accession>
<dbReference type="Gene3D" id="1.20.80.10">
    <property type="match status" value="1"/>
</dbReference>
<dbReference type="FunFam" id="2.30.29.30:FF:000002">
    <property type="entry name" value="Band 4.1-like protein 5 isoform 1"/>
    <property type="match status" value="1"/>
</dbReference>
<dbReference type="Gene3D" id="2.30.29.30">
    <property type="entry name" value="Pleckstrin-homology domain (PH domain)/Phosphotyrosine-binding domain (PTB)"/>
    <property type="match status" value="1"/>
</dbReference>
<feature type="compositionally biased region" description="Polar residues" evidence="1">
    <location>
        <begin position="448"/>
        <end position="467"/>
    </location>
</feature>
<dbReference type="Gene3D" id="3.10.20.90">
    <property type="entry name" value="Phosphatidylinositol 3-kinase Catalytic Subunit, Chain A, domain 1"/>
    <property type="match status" value="1"/>
</dbReference>
<dbReference type="InterPro" id="IPR019749">
    <property type="entry name" value="Band_41_domain"/>
</dbReference>
<dbReference type="EMBL" id="JYDI01000076">
    <property type="protein sequence ID" value="KRY54007.1"/>
    <property type="molecule type" value="Genomic_DNA"/>
</dbReference>
<dbReference type="InterPro" id="IPR011993">
    <property type="entry name" value="PH-like_dom_sf"/>
</dbReference>
<dbReference type="InterPro" id="IPR014847">
    <property type="entry name" value="FA"/>
</dbReference>
<dbReference type="Pfam" id="PF09380">
    <property type="entry name" value="FERM_C"/>
    <property type="match status" value="1"/>
</dbReference>
<evidence type="ECO:0000313" key="3">
    <source>
        <dbReference type="EMBL" id="KRY54007.1"/>
    </source>
</evidence>
<dbReference type="CDD" id="cd01765">
    <property type="entry name" value="FERM_F0_F1"/>
    <property type="match status" value="1"/>
</dbReference>
<dbReference type="InterPro" id="IPR018979">
    <property type="entry name" value="FERM_N"/>
</dbReference>
<protein>
    <submittedName>
        <fullName evidence="3">Band 4.1-like protein 1</fullName>
    </submittedName>
</protein>
<dbReference type="InterPro" id="IPR014352">
    <property type="entry name" value="FERM/acyl-CoA-bd_prot_sf"/>
</dbReference>
<proteinExistence type="predicted"/>
<dbReference type="Pfam" id="PF00373">
    <property type="entry name" value="FERM_M"/>
    <property type="match status" value="1"/>
</dbReference>
<dbReference type="InterPro" id="IPR035963">
    <property type="entry name" value="FERM_2"/>
</dbReference>